<sequence>MFSFFKKKKPPEAQIVAEIAPATPVTVIETEPLTPVSLPETPVIVEPIATIESIEPIEPIAAAIEPIAAAIEIKPAPVAPLESAIEPLITQEAEPVPHADAFVPPADLAQPQERPKLSWTERLKMGLAKTRDKLGKSLASIFGGGQIDDELYEELETVLLTADMGVDATQHLLKDVRERVSLRGLKDSAELKDALKLSLTDLIKPLEIPLDVSGHKPFILMVAGVNGAGKTTSIGKLAKYFQSQNLSVLLAAGDTFRAAAREQLVVWGERNGVQVIAQASGDAAAVAFDAVNAAKARGIDVVIVDTAGRLPTQLHLMEEIKKVKRVVQKAEPSGPHEILLVLDANTGQNALAQVKSFDDALGLTGLVLTKLDGTAKGGVIAAIAKNRPVPLRFIGIGESIDDLRPFVAKDYIDALFE</sequence>
<dbReference type="PANTHER" id="PTHR43134:SF1">
    <property type="entry name" value="SIGNAL RECOGNITION PARTICLE RECEPTOR SUBUNIT ALPHA"/>
    <property type="match status" value="1"/>
</dbReference>
<comment type="caution">
    <text evidence="11">The sequence shown here is derived from an EMBL/GenBank/DDBJ whole genome shotgun (WGS) entry which is preliminary data.</text>
</comment>
<feature type="binding site" evidence="9">
    <location>
        <begin position="224"/>
        <end position="231"/>
    </location>
    <ligand>
        <name>GTP</name>
        <dbReference type="ChEBI" id="CHEBI:37565"/>
    </ligand>
</feature>
<dbReference type="Gene3D" id="3.40.50.300">
    <property type="entry name" value="P-loop containing nucleotide triphosphate hydrolases"/>
    <property type="match status" value="1"/>
</dbReference>
<dbReference type="InterPro" id="IPR013822">
    <property type="entry name" value="Signal_recog_particl_SRP54_hlx"/>
</dbReference>
<dbReference type="NCBIfam" id="TIGR00064">
    <property type="entry name" value="ftsY"/>
    <property type="match status" value="1"/>
</dbReference>
<comment type="subcellular location">
    <subcellularLocation>
        <location evidence="9">Cell membrane</location>
        <topology evidence="9">Peripheral membrane protein</topology>
        <orientation evidence="9">Cytoplasmic side</orientation>
    </subcellularLocation>
    <subcellularLocation>
        <location evidence="9">Cytoplasm</location>
    </subcellularLocation>
</comment>
<dbReference type="SMART" id="SM00962">
    <property type="entry name" value="SRP54"/>
    <property type="match status" value="1"/>
</dbReference>
<keyword evidence="5 9" id="KW-0342">GTP-binding</keyword>
<dbReference type="HAMAP" id="MF_00920">
    <property type="entry name" value="FtsY"/>
    <property type="match status" value="1"/>
</dbReference>
<dbReference type="Pfam" id="PF02881">
    <property type="entry name" value="SRP54_N"/>
    <property type="match status" value="1"/>
</dbReference>
<feature type="binding site" evidence="9">
    <location>
        <begin position="305"/>
        <end position="309"/>
    </location>
    <ligand>
        <name>GTP</name>
        <dbReference type="ChEBI" id="CHEBI:37565"/>
    </ligand>
</feature>
<evidence type="ECO:0000313" key="12">
    <source>
        <dbReference type="Proteomes" id="UP001198034"/>
    </source>
</evidence>
<name>A0ABS8BM52_9NEIS</name>
<protein>
    <recommendedName>
        <fullName evidence="9">Signal recognition particle receptor FtsY</fullName>
        <shortName evidence="9">SRP receptor</shortName>
        <ecNumber evidence="9">3.6.5.4</ecNumber>
    </recommendedName>
</protein>
<dbReference type="InterPro" id="IPR000897">
    <property type="entry name" value="SRP54_GTPase_dom"/>
</dbReference>
<evidence type="ECO:0000256" key="3">
    <source>
        <dbReference type="ARBA" id="ARBA00022741"/>
    </source>
</evidence>
<keyword evidence="12" id="KW-1185">Reference proteome</keyword>
<dbReference type="PANTHER" id="PTHR43134">
    <property type="entry name" value="SIGNAL RECOGNITION PARTICLE RECEPTOR SUBUNIT ALPHA"/>
    <property type="match status" value="1"/>
</dbReference>
<evidence type="ECO:0000256" key="8">
    <source>
        <dbReference type="ARBA" id="ARBA00048027"/>
    </source>
</evidence>
<proteinExistence type="inferred from homology"/>
<dbReference type="EC" id="3.6.5.4" evidence="9"/>
<dbReference type="InterPro" id="IPR036225">
    <property type="entry name" value="SRP/SRP_N"/>
</dbReference>
<dbReference type="Pfam" id="PF00448">
    <property type="entry name" value="SRP54"/>
    <property type="match status" value="1"/>
</dbReference>
<gene>
    <name evidence="9 11" type="primary">ftsY</name>
    <name evidence="11" type="ORF">LG219_11090</name>
</gene>
<dbReference type="PROSITE" id="PS00300">
    <property type="entry name" value="SRP54"/>
    <property type="match status" value="1"/>
</dbReference>
<dbReference type="SUPFAM" id="SSF52540">
    <property type="entry name" value="P-loop containing nucleoside triphosphate hydrolases"/>
    <property type="match status" value="1"/>
</dbReference>
<evidence type="ECO:0000256" key="1">
    <source>
        <dbReference type="ARBA" id="ARBA00022475"/>
    </source>
</evidence>
<dbReference type="Proteomes" id="UP001198034">
    <property type="component" value="Unassembled WGS sequence"/>
</dbReference>
<comment type="catalytic activity">
    <reaction evidence="8 9">
        <text>GTP + H2O = GDP + phosphate + H(+)</text>
        <dbReference type="Rhea" id="RHEA:19669"/>
        <dbReference type="ChEBI" id="CHEBI:15377"/>
        <dbReference type="ChEBI" id="CHEBI:15378"/>
        <dbReference type="ChEBI" id="CHEBI:37565"/>
        <dbReference type="ChEBI" id="CHEBI:43474"/>
        <dbReference type="ChEBI" id="CHEBI:58189"/>
        <dbReference type="EC" id="3.6.5.4"/>
    </reaction>
</comment>
<evidence type="ECO:0000256" key="4">
    <source>
        <dbReference type="ARBA" id="ARBA00022801"/>
    </source>
</evidence>
<keyword evidence="4 9" id="KW-0378">Hydrolase</keyword>
<dbReference type="SMART" id="SM00963">
    <property type="entry name" value="SRP54_N"/>
    <property type="match status" value="1"/>
</dbReference>
<reference evidence="11 12" key="1">
    <citation type="submission" date="2021-10" db="EMBL/GenBank/DDBJ databases">
        <authorList>
            <person name="Chen M."/>
        </authorList>
    </citation>
    <scope>NUCLEOTIDE SEQUENCE [LARGE SCALE GENOMIC DNA]</scope>
    <source>
        <strain evidence="11 12">H3-26</strain>
    </source>
</reference>
<keyword evidence="2 9" id="KW-0963">Cytoplasm</keyword>
<comment type="function">
    <text evidence="9">Involved in targeting and insertion of nascent membrane proteins into the cytoplasmic membrane. Acts as a receptor for the complex formed by the signal recognition particle (SRP) and the ribosome-nascent chain (RNC). Interaction with SRP-RNC leads to the transfer of the RNC complex to the Sec translocase for insertion into the membrane, the hydrolysis of GTP by both Ffh and FtsY, and the dissociation of the SRP-FtsY complex into the individual components.</text>
</comment>
<accession>A0ABS8BM52</accession>
<keyword evidence="6 9" id="KW-0472">Membrane</keyword>
<feature type="binding site" evidence="9">
    <location>
        <begin position="369"/>
        <end position="372"/>
    </location>
    <ligand>
        <name>GTP</name>
        <dbReference type="ChEBI" id="CHEBI:37565"/>
    </ligand>
</feature>
<keyword evidence="7 9" id="KW-0675">Receptor</keyword>
<dbReference type="InterPro" id="IPR004390">
    <property type="entry name" value="SR_rcpt_FtsY"/>
</dbReference>
<dbReference type="InterPro" id="IPR027417">
    <property type="entry name" value="P-loop_NTPase"/>
</dbReference>
<evidence type="ECO:0000313" key="11">
    <source>
        <dbReference type="EMBL" id="MCB5196812.1"/>
    </source>
</evidence>
<dbReference type="InterPro" id="IPR003593">
    <property type="entry name" value="AAA+_ATPase"/>
</dbReference>
<dbReference type="Gene3D" id="1.20.120.140">
    <property type="entry name" value="Signal recognition particle SRP54, nucleotide-binding domain"/>
    <property type="match status" value="1"/>
</dbReference>
<comment type="subunit">
    <text evidence="9">Part of the signal recognition particle protein translocation system, which is composed of SRP and FtsY. SRP is a ribonucleoprotein composed of Ffh and a 4.5S RNA molecule.</text>
</comment>
<keyword evidence="1 9" id="KW-1003">Cell membrane</keyword>
<keyword evidence="3 9" id="KW-0547">Nucleotide-binding</keyword>
<organism evidence="11 12">
    <name type="scientific">Deefgea salmonis</name>
    <dbReference type="NCBI Taxonomy" id="2875502"/>
    <lineage>
        <taxon>Bacteria</taxon>
        <taxon>Pseudomonadati</taxon>
        <taxon>Pseudomonadota</taxon>
        <taxon>Betaproteobacteria</taxon>
        <taxon>Neisseriales</taxon>
        <taxon>Chitinibacteraceae</taxon>
        <taxon>Deefgea</taxon>
    </lineage>
</organism>
<dbReference type="EMBL" id="JAJAWG010000007">
    <property type="protein sequence ID" value="MCB5196812.1"/>
    <property type="molecule type" value="Genomic_DNA"/>
</dbReference>
<evidence type="ECO:0000256" key="7">
    <source>
        <dbReference type="ARBA" id="ARBA00023170"/>
    </source>
</evidence>
<evidence type="ECO:0000256" key="2">
    <source>
        <dbReference type="ARBA" id="ARBA00022490"/>
    </source>
</evidence>
<dbReference type="RefSeq" id="WP_226764560.1">
    <property type="nucleotide sequence ID" value="NZ_JAJAWG010000007.1"/>
</dbReference>
<evidence type="ECO:0000256" key="6">
    <source>
        <dbReference type="ARBA" id="ARBA00023136"/>
    </source>
</evidence>
<evidence type="ECO:0000259" key="10">
    <source>
        <dbReference type="PROSITE" id="PS00300"/>
    </source>
</evidence>
<evidence type="ECO:0000256" key="9">
    <source>
        <dbReference type="HAMAP-Rule" id="MF_00920"/>
    </source>
</evidence>
<dbReference type="SUPFAM" id="SSF47364">
    <property type="entry name" value="Domain of the SRP/SRP receptor G-proteins"/>
    <property type="match status" value="1"/>
</dbReference>
<dbReference type="InterPro" id="IPR042101">
    <property type="entry name" value="SRP54_N_sf"/>
</dbReference>
<comment type="similarity">
    <text evidence="9">Belongs to the GTP-binding SRP family. FtsY subfamily.</text>
</comment>
<feature type="domain" description="SRP54-type proteins GTP-binding" evidence="10">
    <location>
        <begin position="390"/>
        <end position="403"/>
    </location>
</feature>
<dbReference type="SMART" id="SM00382">
    <property type="entry name" value="AAA"/>
    <property type="match status" value="1"/>
</dbReference>
<evidence type="ECO:0000256" key="5">
    <source>
        <dbReference type="ARBA" id="ARBA00023134"/>
    </source>
</evidence>